<name>A0A0M3QEZ0_9BACT</name>
<keyword evidence="2" id="KW-1185">Reference proteome</keyword>
<gene>
    <name evidence="1" type="ORF">DSOUD_0530</name>
</gene>
<dbReference type="OrthoDB" id="1109149at2"/>
<dbReference type="RefSeq" id="WP_053549541.1">
    <property type="nucleotide sequence ID" value="NZ_CP010802.1"/>
</dbReference>
<proteinExistence type="predicted"/>
<organism evidence="1 2">
    <name type="scientific">Desulfuromonas soudanensis</name>
    <dbReference type="NCBI Taxonomy" id="1603606"/>
    <lineage>
        <taxon>Bacteria</taxon>
        <taxon>Pseudomonadati</taxon>
        <taxon>Thermodesulfobacteriota</taxon>
        <taxon>Desulfuromonadia</taxon>
        <taxon>Desulfuromonadales</taxon>
        <taxon>Desulfuromonadaceae</taxon>
        <taxon>Desulfuromonas</taxon>
    </lineage>
</organism>
<reference evidence="1 2" key="1">
    <citation type="submission" date="2015-07" db="EMBL/GenBank/DDBJ databases">
        <title>Isolation and Genomic Characterization of a Novel Halophilic Metal-Reducing Deltaproteobacterium from the Deep Subsurface.</title>
        <authorList>
            <person name="Badalamenti J.P."/>
            <person name="Summers Z.M."/>
            <person name="Gralnick J.A."/>
            <person name="Bond D.R."/>
        </authorList>
    </citation>
    <scope>NUCLEOTIDE SEQUENCE [LARGE SCALE GENOMIC DNA]</scope>
    <source>
        <strain evidence="1 2">WTL</strain>
    </source>
</reference>
<dbReference type="PATRIC" id="fig|1603606.3.peg.574"/>
<dbReference type="AlphaFoldDB" id="A0A0M3QEZ0"/>
<dbReference type="EMBL" id="CP010802">
    <property type="protein sequence ID" value="ALC15319.1"/>
    <property type="molecule type" value="Genomic_DNA"/>
</dbReference>
<protein>
    <submittedName>
        <fullName evidence="1">Uncharacterized protein</fullName>
    </submittedName>
</protein>
<evidence type="ECO:0000313" key="1">
    <source>
        <dbReference type="EMBL" id="ALC15319.1"/>
    </source>
</evidence>
<dbReference type="KEGG" id="des:DSOUD_0530"/>
<dbReference type="Proteomes" id="UP000057158">
    <property type="component" value="Chromosome"/>
</dbReference>
<sequence length="702" mass="77927">MKYNAFKSIVNSIKQPVELLTPSVSFSVKGKRVVPYIEPNFSKVEFSKEKPSILLVSAVGASGKTTTACALSFDTQLPVLDLAKHKPVGDNTLTGILTSAYPIEKVGAVLEGLRAGTHGIIIDGIDEARSKTTEQGFEAFLDDLIERSKGSASTAIVVFGRSQVLLTTWCYLVDKDADVGMVQIDPFDLDQAKSYIDSCAIEGDTGQQENYEQARDGVLTRLSAAFQPAAAMVENTFLSFIGYPPVLDAIGTLLRTERNYHSIQQALSDGTGGQLEINLLIRISDYLLDREHKEKALPNFINQIVTDAGASYGEALRQSLFSNEEQCARILSRALSRPFPLRVIEDNALNERYEQAVATWCPEHPFLDDTRVRNVVFAAVAITRCALSSIPEYRTLAHEYTSAIRPTYHLLYIMAELGKAREISVQCFNMLIQSCSEFLDLNVEISINIDGESWEDQDQENDKTAELTIEIKFPEKEQERTFIFKGIVDNETISLGPYLINTRVTLPCHIDLSSTPAVEAIGDCSIFAPVVRFDTPDLIIRSVPKRTQDATKGNAGLFINARKAQGHAGAVSLGAGDIEIQCVEHSLVHPLAKYARKVVPELADPTLREKYRRLRRIFSEFASHSKGGLAKYRDKIEHQRVLRNSIGKGVLDALVKEGVLRSDSKFYYVDPVQFDAKLGISWHQLRQYESSSRLETFLKGVS</sequence>
<accession>A0A0M3QEZ0</accession>
<evidence type="ECO:0000313" key="2">
    <source>
        <dbReference type="Proteomes" id="UP000057158"/>
    </source>
</evidence>